<gene>
    <name evidence="1" type="ORF">MEPE_04073</name>
</gene>
<proteinExistence type="predicted"/>
<evidence type="ECO:0000313" key="1">
    <source>
        <dbReference type="EMBL" id="SNX85364.1"/>
    </source>
</evidence>
<dbReference type="PANTHER" id="PTHR33266:SF1">
    <property type="entry name" value="F-BOX DOMAIN-CONTAINING PROTEIN"/>
    <property type="match status" value="1"/>
</dbReference>
<comment type="caution">
    <text evidence="1">The sequence shown here is derived from an EMBL/GenBank/DDBJ whole genome shotgun (WGS) entry which is preliminary data.</text>
</comment>
<organism evidence="1 2">
    <name type="scientific">Melanopsichium pennsylvanicum</name>
    <dbReference type="NCBI Taxonomy" id="63383"/>
    <lineage>
        <taxon>Eukaryota</taxon>
        <taxon>Fungi</taxon>
        <taxon>Dikarya</taxon>
        <taxon>Basidiomycota</taxon>
        <taxon>Ustilaginomycotina</taxon>
        <taxon>Ustilaginomycetes</taxon>
        <taxon>Ustilaginales</taxon>
        <taxon>Ustilaginaceae</taxon>
        <taxon>Melanopsichium</taxon>
    </lineage>
</organism>
<dbReference type="Proteomes" id="UP001294444">
    <property type="component" value="Unassembled WGS sequence"/>
</dbReference>
<dbReference type="PANTHER" id="PTHR33266">
    <property type="entry name" value="CHROMOSOME 15, WHOLE GENOME SHOTGUN SEQUENCE"/>
    <property type="match status" value="1"/>
</dbReference>
<dbReference type="AlphaFoldDB" id="A0AAJ5C6C2"/>
<name>A0AAJ5C6C2_9BASI</name>
<dbReference type="EMBL" id="OAPG01000010">
    <property type="protein sequence ID" value="SNX85364.1"/>
    <property type="molecule type" value="Genomic_DNA"/>
</dbReference>
<protein>
    <submittedName>
        <fullName evidence="1">Uncharacterized protein</fullName>
    </submittedName>
</protein>
<keyword evidence="2" id="KW-1185">Reference proteome</keyword>
<reference evidence="1" key="1">
    <citation type="submission" date="2023-10" db="EMBL/GenBank/DDBJ databases">
        <authorList>
            <person name="Guldener U."/>
        </authorList>
    </citation>
    <scope>NUCLEOTIDE SEQUENCE</scope>
    <source>
        <strain evidence="1">Mp4</strain>
    </source>
</reference>
<evidence type="ECO:0000313" key="2">
    <source>
        <dbReference type="Proteomes" id="UP001294444"/>
    </source>
</evidence>
<accession>A0AAJ5C6C2</accession>
<sequence>MTPPVRLSLQDIDSIQQHLNDLIEAQDGSISNTPRDMSTNQKTKLANVAHYVTLAIRRMLSDTVPLQDAHKKAIHLFLDDVFEALNNQAARHDDTSSDGRCITPPSPRSVMTFNDLSPTRQQAAKASESFDQLKREARNDLTLTFSTMSSFYIAAASETTASKQKRFERSILNFLDVVEEHQHALAQLFPDLTTVNPTTGECSSNVKDALKHLHKSEITSPDWEQIAYVLLRLPYRNEQPLRADNLGELESHFANQLRRNYRGDAPFRFLQFVLEVNQQRTEQALQAASRTSIPDDDSQSGFDAYLKMTSLVQSSGTGKTRLVLELGKVAPLLYTCLRRKAPDERPSVVDGYPLGDTRLYTYFSRSKISRPTRNSASATAGDAPVADILELSTVSYDLQVAAFVGGWFQTLATELRFLPDSQAKHEYLQKLNDFDGADSTASTRSKFFMDVARAAEDLIWRHHPLDQRGSVPSEVFGPCLDSPALALSEQLQPVRQWLAQDKAETYRSLGTHELPVFVAVDECVELIIHNPARRRAKQSSNDQLESLRRAFNHLLGLESQHKKIASFWLVLLSTSTGAATLIKPKELQGSARALTREVMPIFVGMGFDVLRSEQGPLRSPADVSTLEHVRSYGRPLWSSLHDNSFWEVAQAKLFGKRTIDEASSVVCYNVLASRLALRLVPVHDGDTALFGEQKTLGTQSIDRHMRMLEHVAEDSSSFSINAPSEPVLAVAAALAMLSDSPQLPGISTGQNSTSLAYAKIMKTFTTQSLAALGPHFLKGTGGEFLTRCVMMAACDAVKLPLLRGNLANRASTISRPVEAGAFIHKLAQLDEASQKAITERVDTVCSLVHQRLCADSTANKEDVQAWLNFSHFDELPEVITDISPDYLWYCWKRGVAIQMAHRQPGVDGIIPVFVGQLSSKFVSDATQESQVRSDGDAPGIWSSGAARMAPFDAGAIHECEAARQMTFIAWESKFRKDALVGEDASKDALTGPPLLPAACDASKGELSSQLTKFGLLTVLADLGTEQAFQDTRLQTRAETITTRGKGHQLSRLWIRGISDVKAYPCLDNLKIRKQLLALRTGFTDVRVYEQYNLNPHPLWNAGAKPDEMKPVVEGPSLLSSWPSPAGSSVISLEQVGSHAEPMDQS</sequence>